<geneLocation type="chloroplast" evidence="1"/>
<dbReference type="InterPro" id="IPR036866">
    <property type="entry name" value="RibonucZ/Hydroxyglut_hydro"/>
</dbReference>
<dbReference type="SMR" id="A0A1Z1MJ86"/>
<dbReference type="RefSeq" id="YP_009396932.1">
    <property type="nucleotide sequence ID" value="NC_035285.1"/>
</dbReference>
<dbReference type="SUPFAM" id="SSF56281">
    <property type="entry name" value="Metallo-hydrolase/oxidoreductase"/>
    <property type="match status" value="1"/>
</dbReference>
<sequence>MEISELSCNFSDFNYLKKKSFILKIIHSKDIWLFNCFEGCQYNLIFSGVKINQITTVIIADLNICNISGLPGLLSTLNLMNRNKILSIYGPKSLIQYLDLQKKYSRTNFGFTVYFYDLSAFFAINFPNYYMYSFSKHHSFEFIILESEKYSKFLINQALKFNLLPSPLYAQLKRGLIFIMPDGFILYGSYFTQFSYDGHRFFYTSNKYHDRQLFEYI</sequence>
<dbReference type="Gene3D" id="3.60.15.10">
    <property type="entry name" value="Ribonuclease Z/Hydroxyacylglutathione hydrolase-like"/>
    <property type="match status" value="1"/>
</dbReference>
<protein>
    <submittedName>
        <fullName evidence="1">Ribonuclease Z</fullName>
    </submittedName>
</protein>
<dbReference type="PANTHER" id="PTHR46018">
    <property type="entry name" value="ZINC PHOSPHODIESTERASE ELAC PROTEIN 1"/>
    <property type="match status" value="1"/>
</dbReference>
<dbReference type="PANTHER" id="PTHR46018:SF2">
    <property type="entry name" value="ZINC PHOSPHODIESTERASE ELAC PROTEIN 1"/>
    <property type="match status" value="1"/>
</dbReference>
<dbReference type="GeneID" id="33359212"/>
<keyword evidence="1" id="KW-0150">Chloroplast</keyword>
<reference evidence="1" key="1">
    <citation type="journal article" date="2017" name="J. Phycol.">
        <title>Analysis of chloroplast genomes and a supermatrix inform reclassification of the Rhodomelaceae (Rhodophyta).</title>
        <authorList>
            <person name="Diaz-Tapia P."/>
            <person name="Maggs C.A."/>
            <person name="West J.A."/>
            <person name="Verbruggen H."/>
        </authorList>
    </citation>
    <scope>NUCLEOTIDE SEQUENCE</scope>
    <source>
        <strain evidence="1">PD1020</strain>
    </source>
</reference>
<proteinExistence type="predicted"/>
<dbReference type="GO" id="GO:0042781">
    <property type="term" value="F:3'-tRNA processing endoribonuclease activity"/>
    <property type="evidence" value="ECO:0007669"/>
    <property type="project" value="TreeGrafter"/>
</dbReference>
<accession>A0A1Z1MJ86</accession>
<organism evidence="1">
    <name type="scientific">Spyridia filamentosa</name>
    <name type="common">Red alga</name>
    <name type="synonym">Fucus filamentosus</name>
    <dbReference type="NCBI Taxonomy" id="196632"/>
    <lineage>
        <taxon>Eukaryota</taxon>
        <taxon>Rhodophyta</taxon>
        <taxon>Florideophyceae</taxon>
        <taxon>Rhodymeniophycidae</taxon>
        <taxon>Ceramiales</taxon>
        <taxon>Spyridiaceae</taxon>
        <taxon>Spyridia</taxon>
    </lineage>
</organism>
<name>A0A1Z1MJ86_SPYFI</name>
<evidence type="ECO:0000313" key="1">
    <source>
        <dbReference type="EMBL" id="ARW66118.1"/>
    </source>
</evidence>
<gene>
    <name evidence="1" type="primary">rnz</name>
</gene>
<dbReference type="EMBL" id="MF101441">
    <property type="protein sequence ID" value="ARW66118.1"/>
    <property type="molecule type" value="Genomic_DNA"/>
</dbReference>
<keyword evidence="1" id="KW-0934">Plastid</keyword>
<dbReference type="AlphaFoldDB" id="A0A1Z1MJ86"/>